<sequence length="123" mass="14014">QVALFNSVVALLLNLWCGKQLGLATDPVRDMKDIDKCLTGLRYYESRCVAYSLSKLSLMWHFRWQIAGRMWFVRLTPYCSLLRVMVFGDSDIISELISVGNAATPPMAEFAPRSSKRPHQDDD</sequence>
<feature type="signal peptide" evidence="1">
    <location>
        <begin position="1"/>
        <end position="24"/>
    </location>
</feature>
<dbReference type="AlphaFoldDB" id="A0A6A4HZU2"/>
<evidence type="ECO:0000313" key="2">
    <source>
        <dbReference type="EMBL" id="KAE9403230.1"/>
    </source>
</evidence>
<name>A0A6A4HZU2_9AGAR</name>
<accession>A0A6A4HZU2</accession>
<dbReference type="Proteomes" id="UP000799118">
    <property type="component" value="Unassembled WGS sequence"/>
</dbReference>
<feature type="non-terminal residue" evidence="2">
    <location>
        <position position="1"/>
    </location>
</feature>
<proteinExistence type="predicted"/>
<evidence type="ECO:0008006" key="4">
    <source>
        <dbReference type="Google" id="ProtNLM"/>
    </source>
</evidence>
<organism evidence="2 3">
    <name type="scientific">Gymnopus androsaceus JB14</name>
    <dbReference type="NCBI Taxonomy" id="1447944"/>
    <lineage>
        <taxon>Eukaryota</taxon>
        <taxon>Fungi</taxon>
        <taxon>Dikarya</taxon>
        <taxon>Basidiomycota</taxon>
        <taxon>Agaricomycotina</taxon>
        <taxon>Agaricomycetes</taxon>
        <taxon>Agaricomycetidae</taxon>
        <taxon>Agaricales</taxon>
        <taxon>Marasmiineae</taxon>
        <taxon>Omphalotaceae</taxon>
        <taxon>Gymnopus</taxon>
    </lineage>
</organism>
<evidence type="ECO:0000256" key="1">
    <source>
        <dbReference type="SAM" id="SignalP"/>
    </source>
</evidence>
<gene>
    <name evidence="2" type="ORF">BT96DRAFT_815273</name>
</gene>
<keyword evidence="1" id="KW-0732">Signal</keyword>
<evidence type="ECO:0000313" key="3">
    <source>
        <dbReference type="Proteomes" id="UP000799118"/>
    </source>
</evidence>
<dbReference type="EMBL" id="ML769427">
    <property type="protein sequence ID" value="KAE9403230.1"/>
    <property type="molecule type" value="Genomic_DNA"/>
</dbReference>
<reference evidence="2" key="1">
    <citation type="journal article" date="2019" name="Environ. Microbiol.">
        <title>Fungal ecological strategies reflected in gene transcription - a case study of two litter decomposers.</title>
        <authorList>
            <person name="Barbi F."/>
            <person name="Kohler A."/>
            <person name="Barry K."/>
            <person name="Baskaran P."/>
            <person name="Daum C."/>
            <person name="Fauchery L."/>
            <person name="Ihrmark K."/>
            <person name="Kuo A."/>
            <person name="LaButti K."/>
            <person name="Lipzen A."/>
            <person name="Morin E."/>
            <person name="Grigoriev I.V."/>
            <person name="Henrissat B."/>
            <person name="Lindahl B."/>
            <person name="Martin F."/>
        </authorList>
    </citation>
    <scope>NUCLEOTIDE SEQUENCE</scope>
    <source>
        <strain evidence="2">JB14</strain>
    </source>
</reference>
<keyword evidence="3" id="KW-1185">Reference proteome</keyword>
<feature type="chain" id="PRO_5025545291" description="Fungal-type protein kinase domain-containing protein" evidence="1">
    <location>
        <begin position="25"/>
        <end position="123"/>
    </location>
</feature>
<protein>
    <recommendedName>
        <fullName evidence="4">Fungal-type protein kinase domain-containing protein</fullName>
    </recommendedName>
</protein>